<keyword evidence="8" id="KW-0539">Nucleus</keyword>
<reference evidence="12" key="1">
    <citation type="submission" date="2020-03" db="EMBL/GenBank/DDBJ databases">
        <title>Studies in the Genomics of Life Span.</title>
        <authorList>
            <person name="Glass D."/>
        </authorList>
    </citation>
    <scope>NUCLEOTIDE SEQUENCE</scope>
    <source>
        <strain evidence="12">LTLLF</strain>
        <tissue evidence="12">Muscle</tissue>
    </source>
</reference>
<evidence type="ECO:0000256" key="2">
    <source>
        <dbReference type="ARBA" id="ARBA00006991"/>
    </source>
</evidence>
<dbReference type="FunFam" id="3.30.160.60:FF:000688">
    <property type="entry name" value="zinc finger protein 197 isoform X1"/>
    <property type="match status" value="1"/>
</dbReference>
<evidence type="ECO:0000259" key="10">
    <source>
        <dbReference type="PROSITE" id="PS50157"/>
    </source>
</evidence>
<protein>
    <submittedName>
        <fullName evidence="12">Zinc finger protein 419</fullName>
    </submittedName>
</protein>
<dbReference type="EMBL" id="JAATJU010023038">
    <property type="protein sequence ID" value="KAH0508961.1"/>
    <property type="molecule type" value="Genomic_DNA"/>
</dbReference>
<dbReference type="Proteomes" id="UP000710432">
    <property type="component" value="Unassembled WGS sequence"/>
</dbReference>
<evidence type="ECO:0000256" key="9">
    <source>
        <dbReference type="PROSITE-ProRule" id="PRU00042"/>
    </source>
</evidence>
<feature type="domain" description="C2H2-type" evidence="10">
    <location>
        <begin position="261"/>
        <end position="288"/>
    </location>
</feature>
<evidence type="ECO:0000313" key="13">
    <source>
        <dbReference type="Proteomes" id="UP000710432"/>
    </source>
</evidence>
<accession>A0A8J6G9J0</accession>
<sequence>MEGGFNATTLQRQELSCAEKALCRAESSSPVVKSTKGDLSEKSLQSTDKVTACTTETRTVVEEERGEALCKKLAELLLTQLWLQKRQCSRFPEQLPCKSLLLKRILRGCVSFEDVAVYFSWEEWKLLDDSQRLLYRTVMTEIFELVSSLSCWIKVESEASPFEQSLSAEGDLSASVLQQQVLSCAETPLLSADNAMIIQTSSGLLTHQVTSSGGETPRSTESGEAIHPEKKNCKCSYCGKVFTSISHLNRHWKIHTGEKPFQCSECGKSFSQKAFLIKHFRMHTGEKPYRCSECGKAFKHNISLISHQGLHTG</sequence>
<dbReference type="InterPro" id="IPR001909">
    <property type="entry name" value="KRAB"/>
</dbReference>
<keyword evidence="7" id="KW-0238">DNA-binding</keyword>
<dbReference type="Pfam" id="PF00096">
    <property type="entry name" value="zf-C2H2"/>
    <property type="match status" value="3"/>
</dbReference>
<dbReference type="SUPFAM" id="SSF57667">
    <property type="entry name" value="beta-beta-alpha zinc fingers"/>
    <property type="match status" value="2"/>
</dbReference>
<evidence type="ECO:0000256" key="5">
    <source>
        <dbReference type="ARBA" id="ARBA00022771"/>
    </source>
</evidence>
<dbReference type="PANTHER" id="PTHR24381:SF390">
    <property type="entry name" value="ZINC FINGER PROTEIN 37 HOMOLOG"/>
    <property type="match status" value="1"/>
</dbReference>
<proteinExistence type="inferred from homology"/>
<evidence type="ECO:0000256" key="8">
    <source>
        <dbReference type="ARBA" id="ARBA00023242"/>
    </source>
</evidence>
<dbReference type="GO" id="GO:0005634">
    <property type="term" value="C:nucleus"/>
    <property type="evidence" value="ECO:0007669"/>
    <property type="project" value="UniProtKB-SubCell"/>
</dbReference>
<gene>
    <name evidence="12" type="ORF">LTLLF_161280</name>
</gene>
<comment type="caution">
    <text evidence="12">The sequence shown here is derived from an EMBL/GenBank/DDBJ whole genome shotgun (WGS) entry which is preliminary data.</text>
</comment>
<dbReference type="SMART" id="SM00355">
    <property type="entry name" value="ZnF_C2H2"/>
    <property type="match status" value="3"/>
</dbReference>
<dbReference type="Pfam" id="PF01352">
    <property type="entry name" value="KRAB"/>
    <property type="match status" value="1"/>
</dbReference>
<evidence type="ECO:0000256" key="6">
    <source>
        <dbReference type="ARBA" id="ARBA00022833"/>
    </source>
</evidence>
<dbReference type="SUPFAM" id="SSF109640">
    <property type="entry name" value="KRAB domain (Kruppel-associated box)"/>
    <property type="match status" value="1"/>
</dbReference>
<dbReference type="GO" id="GO:0000977">
    <property type="term" value="F:RNA polymerase II transcription regulatory region sequence-specific DNA binding"/>
    <property type="evidence" value="ECO:0007669"/>
    <property type="project" value="TreeGrafter"/>
</dbReference>
<keyword evidence="6" id="KW-0862">Zinc</keyword>
<feature type="domain" description="KRAB" evidence="11">
    <location>
        <begin position="110"/>
        <end position="187"/>
    </location>
</feature>
<evidence type="ECO:0000256" key="1">
    <source>
        <dbReference type="ARBA" id="ARBA00004123"/>
    </source>
</evidence>
<dbReference type="InterPro" id="IPR013087">
    <property type="entry name" value="Znf_C2H2_type"/>
</dbReference>
<dbReference type="PROSITE" id="PS50805">
    <property type="entry name" value="KRAB"/>
    <property type="match status" value="1"/>
</dbReference>
<dbReference type="InterPro" id="IPR036236">
    <property type="entry name" value="Znf_C2H2_sf"/>
</dbReference>
<feature type="domain" description="C2H2-type" evidence="10">
    <location>
        <begin position="289"/>
        <end position="313"/>
    </location>
</feature>
<comment type="similarity">
    <text evidence="2">Belongs to the krueppel C2H2-type zinc-finger protein family.</text>
</comment>
<keyword evidence="4" id="KW-0677">Repeat</keyword>
<dbReference type="FunFam" id="3.30.160.60:FF:003086">
    <property type="entry name" value="Zinc finger protein 772"/>
    <property type="match status" value="1"/>
</dbReference>
<comment type="subcellular location">
    <subcellularLocation>
        <location evidence="1">Nucleus</location>
    </subcellularLocation>
</comment>
<dbReference type="AlphaFoldDB" id="A0A8J6G9J0"/>
<dbReference type="PROSITE" id="PS00028">
    <property type="entry name" value="ZINC_FINGER_C2H2_1"/>
    <property type="match status" value="3"/>
</dbReference>
<evidence type="ECO:0000256" key="4">
    <source>
        <dbReference type="ARBA" id="ARBA00022737"/>
    </source>
</evidence>
<dbReference type="GO" id="GO:0000981">
    <property type="term" value="F:DNA-binding transcription factor activity, RNA polymerase II-specific"/>
    <property type="evidence" value="ECO:0007669"/>
    <property type="project" value="TreeGrafter"/>
</dbReference>
<evidence type="ECO:0000313" key="12">
    <source>
        <dbReference type="EMBL" id="KAH0508961.1"/>
    </source>
</evidence>
<dbReference type="Gene3D" id="6.10.140.140">
    <property type="match status" value="1"/>
</dbReference>
<keyword evidence="3" id="KW-0479">Metal-binding</keyword>
<keyword evidence="5 9" id="KW-0863">Zinc-finger</keyword>
<dbReference type="FunFam" id="3.30.160.60:FF:001498">
    <property type="entry name" value="Zinc finger protein 404"/>
    <property type="match status" value="1"/>
</dbReference>
<feature type="domain" description="C2H2-type" evidence="10">
    <location>
        <begin position="233"/>
        <end position="260"/>
    </location>
</feature>
<evidence type="ECO:0000259" key="11">
    <source>
        <dbReference type="PROSITE" id="PS50805"/>
    </source>
</evidence>
<dbReference type="Gene3D" id="3.30.160.60">
    <property type="entry name" value="Classic Zinc Finger"/>
    <property type="match status" value="3"/>
</dbReference>
<organism evidence="12 13">
    <name type="scientific">Microtus ochrogaster</name>
    <name type="common">Prairie vole</name>
    <dbReference type="NCBI Taxonomy" id="79684"/>
    <lineage>
        <taxon>Eukaryota</taxon>
        <taxon>Metazoa</taxon>
        <taxon>Chordata</taxon>
        <taxon>Craniata</taxon>
        <taxon>Vertebrata</taxon>
        <taxon>Euteleostomi</taxon>
        <taxon>Mammalia</taxon>
        <taxon>Eutheria</taxon>
        <taxon>Euarchontoglires</taxon>
        <taxon>Glires</taxon>
        <taxon>Rodentia</taxon>
        <taxon>Myomorpha</taxon>
        <taxon>Muroidea</taxon>
        <taxon>Cricetidae</taxon>
        <taxon>Arvicolinae</taxon>
        <taxon>Microtus</taxon>
    </lineage>
</organism>
<dbReference type="PANTHER" id="PTHR24381">
    <property type="entry name" value="ZINC FINGER PROTEIN"/>
    <property type="match status" value="1"/>
</dbReference>
<dbReference type="PROSITE" id="PS50157">
    <property type="entry name" value="ZINC_FINGER_C2H2_2"/>
    <property type="match status" value="3"/>
</dbReference>
<dbReference type="SMART" id="SM00349">
    <property type="entry name" value="KRAB"/>
    <property type="match status" value="1"/>
</dbReference>
<dbReference type="CDD" id="cd07765">
    <property type="entry name" value="KRAB_A-box"/>
    <property type="match status" value="1"/>
</dbReference>
<dbReference type="InterPro" id="IPR036051">
    <property type="entry name" value="KRAB_dom_sf"/>
</dbReference>
<dbReference type="GO" id="GO:0008270">
    <property type="term" value="F:zinc ion binding"/>
    <property type="evidence" value="ECO:0007669"/>
    <property type="project" value="UniProtKB-KW"/>
</dbReference>
<name>A0A8J6G9J0_MICOH</name>
<evidence type="ECO:0000256" key="3">
    <source>
        <dbReference type="ARBA" id="ARBA00022723"/>
    </source>
</evidence>
<evidence type="ECO:0000256" key="7">
    <source>
        <dbReference type="ARBA" id="ARBA00023125"/>
    </source>
</evidence>